<feature type="coiled-coil region" evidence="1">
    <location>
        <begin position="40"/>
        <end position="67"/>
    </location>
</feature>
<accession>A8NVN1</accession>
<proteinExistence type="predicted"/>
<sequence length="547" mass="61578">MAQNASPADPFYHLSRTNDPLTSVQEQHLRDEVSKIDKAIARLDGEMRELSARYQQLRVERVDLVHQKVSYSKILAPWRALPSEILTEILRYAIFPDEGDEGGCGRQGSGGGSGYGPYRSGGLSLDRTNRLSITQQLATLACVCKRWAGIVYGTPSLWCEVEIRERGKGMKIHELVSNLKKHFARSGTVPWSLSFSSDRLLNHSSGSTTSQTTSPLVAFLKDSTRWRSLSFTHQNLDILAPLFSTNPTRQDYTWPELQSLHLKGWYYGPAKAEPFINTQQPIFMGSMPQLTSLTLHTCDQKIANWRLPWSQLTTLRLTTADSYLDYMRILRWCPNLRYCDLSLPPTANPSSSSSSVSSTLPGGGDIDRILASNIVLPDLEVLQISHSTVVWPFFSAVTFPALKRLVVSTPPGKHNRTTDFPVGAALSQFLTRSKCDLVALALNNLPLQDEDYISIVEQAPNVRSLQITDHANAGCWWHEVNQRRLLSSVREVVLHGHFEKGTYVRKFLDRFLEERNAADYDADGIFYADEVTFSEEIFEWSSQYTLA</sequence>
<evidence type="ECO:0000313" key="2">
    <source>
        <dbReference type="EMBL" id="EAU85101.1"/>
    </source>
</evidence>
<dbReference type="InterPro" id="IPR032675">
    <property type="entry name" value="LRR_dom_sf"/>
</dbReference>
<gene>
    <name evidence="2" type="ORF">CC1G_08074</name>
</gene>
<dbReference type="OMA" id="DIDCQET"/>
<dbReference type="InParanoid" id="A8NVN1"/>
<protein>
    <submittedName>
        <fullName evidence="2">Uncharacterized protein</fullName>
    </submittedName>
</protein>
<dbReference type="RefSeq" id="XP_001836689.1">
    <property type="nucleotide sequence ID" value="XM_001836637.1"/>
</dbReference>
<dbReference type="AlphaFoldDB" id="A8NVN1"/>
<dbReference type="GeneID" id="6013240"/>
<dbReference type="EMBL" id="AACS02000004">
    <property type="protein sequence ID" value="EAU85101.1"/>
    <property type="molecule type" value="Genomic_DNA"/>
</dbReference>
<dbReference type="PANTHER" id="PTHR38926">
    <property type="entry name" value="F-BOX DOMAIN CONTAINING PROTEIN, EXPRESSED"/>
    <property type="match status" value="1"/>
</dbReference>
<keyword evidence="3" id="KW-1185">Reference proteome</keyword>
<dbReference type="PANTHER" id="PTHR38926:SF72">
    <property type="entry name" value="IM:7136021-RELATED"/>
    <property type="match status" value="1"/>
</dbReference>
<dbReference type="Gene3D" id="1.20.1280.50">
    <property type="match status" value="1"/>
</dbReference>
<name>A8NVN1_COPC7</name>
<dbReference type="Proteomes" id="UP000001861">
    <property type="component" value="Unassembled WGS sequence"/>
</dbReference>
<comment type="caution">
    <text evidence="2">The sequence shown here is derived from an EMBL/GenBank/DDBJ whole genome shotgun (WGS) entry which is preliminary data.</text>
</comment>
<dbReference type="SUPFAM" id="SSF52047">
    <property type="entry name" value="RNI-like"/>
    <property type="match status" value="1"/>
</dbReference>
<dbReference type="eggNOG" id="ENOG502SY1D">
    <property type="taxonomic scope" value="Eukaryota"/>
</dbReference>
<dbReference type="KEGG" id="cci:CC1G_08074"/>
<evidence type="ECO:0000256" key="1">
    <source>
        <dbReference type="SAM" id="Coils"/>
    </source>
</evidence>
<dbReference type="VEuPathDB" id="FungiDB:CC1G_08074"/>
<organism evidence="2 3">
    <name type="scientific">Coprinopsis cinerea (strain Okayama-7 / 130 / ATCC MYA-4618 / FGSC 9003)</name>
    <name type="common">Inky cap fungus</name>
    <name type="synonym">Hormographiella aspergillata</name>
    <dbReference type="NCBI Taxonomy" id="240176"/>
    <lineage>
        <taxon>Eukaryota</taxon>
        <taxon>Fungi</taxon>
        <taxon>Dikarya</taxon>
        <taxon>Basidiomycota</taxon>
        <taxon>Agaricomycotina</taxon>
        <taxon>Agaricomycetes</taxon>
        <taxon>Agaricomycetidae</taxon>
        <taxon>Agaricales</taxon>
        <taxon>Agaricineae</taxon>
        <taxon>Psathyrellaceae</taxon>
        <taxon>Coprinopsis</taxon>
    </lineage>
</organism>
<keyword evidence="1" id="KW-0175">Coiled coil</keyword>
<dbReference type="OrthoDB" id="3266451at2759"/>
<dbReference type="Gene3D" id="3.80.10.10">
    <property type="entry name" value="Ribonuclease Inhibitor"/>
    <property type="match status" value="1"/>
</dbReference>
<evidence type="ECO:0000313" key="3">
    <source>
        <dbReference type="Proteomes" id="UP000001861"/>
    </source>
</evidence>
<reference evidence="2 3" key="1">
    <citation type="journal article" date="2010" name="Proc. Natl. Acad. Sci. U.S.A.">
        <title>Insights into evolution of multicellular fungi from the assembled chromosomes of the mushroom Coprinopsis cinerea (Coprinus cinereus).</title>
        <authorList>
            <person name="Stajich J.E."/>
            <person name="Wilke S.K."/>
            <person name="Ahren D."/>
            <person name="Au C.H."/>
            <person name="Birren B.W."/>
            <person name="Borodovsky M."/>
            <person name="Burns C."/>
            <person name="Canback B."/>
            <person name="Casselton L.A."/>
            <person name="Cheng C.K."/>
            <person name="Deng J."/>
            <person name="Dietrich F.S."/>
            <person name="Fargo D.C."/>
            <person name="Farman M.L."/>
            <person name="Gathman A.C."/>
            <person name="Goldberg J."/>
            <person name="Guigo R."/>
            <person name="Hoegger P.J."/>
            <person name="Hooker J.B."/>
            <person name="Huggins A."/>
            <person name="James T.Y."/>
            <person name="Kamada T."/>
            <person name="Kilaru S."/>
            <person name="Kodira C."/>
            <person name="Kues U."/>
            <person name="Kupfer D."/>
            <person name="Kwan H.S."/>
            <person name="Lomsadze A."/>
            <person name="Li W."/>
            <person name="Lilly W.W."/>
            <person name="Ma L.J."/>
            <person name="Mackey A.J."/>
            <person name="Manning G."/>
            <person name="Martin F."/>
            <person name="Muraguchi H."/>
            <person name="Natvig D.O."/>
            <person name="Palmerini H."/>
            <person name="Ramesh M.A."/>
            <person name="Rehmeyer C.J."/>
            <person name="Roe B.A."/>
            <person name="Shenoy N."/>
            <person name="Stanke M."/>
            <person name="Ter-Hovhannisyan V."/>
            <person name="Tunlid A."/>
            <person name="Velagapudi R."/>
            <person name="Vision T.J."/>
            <person name="Zeng Q."/>
            <person name="Zolan M.E."/>
            <person name="Pukkila P.J."/>
        </authorList>
    </citation>
    <scope>NUCLEOTIDE SEQUENCE [LARGE SCALE GENOMIC DNA]</scope>
    <source>
        <strain evidence="3">Okayama-7 / 130 / ATCC MYA-4618 / FGSC 9003</strain>
    </source>
</reference>